<keyword evidence="11" id="KW-1185">Reference proteome</keyword>
<evidence type="ECO:0000313" key="10">
    <source>
        <dbReference type="EMBL" id="CAD8070239.1"/>
    </source>
</evidence>
<reference evidence="10" key="1">
    <citation type="submission" date="2021-01" db="EMBL/GenBank/DDBJ databases">
        <authorList>
            <consortium name="Genoscope - CEA"/>
            <person name="William W."/>
        </authorList>
    </citation>
    <scope>NUCLEOTIDE SEQUENCE</scope>
</reference>
<dbReference type="Pfam" id="PF00307">
    <property type="entry name" value="CH"/>
    <property type="match status" value="1"/>
</dbReference>
<proteinExistence type="inferred from homology"/>
<protein>
    <recommendedName>
        <fullName evidence="9">Calponin-homology (CH) domain-containing protein</fullName>
    </recommendedName>
</protein>
<comment type="subcellular location">
    <subcellularLocation>
        <location evidence="1">Cytoplasm</location>
        <location evidence="1">Cytoskeleton</location>
    </subcellularLocation>
</comment>
<dbReference type="EMBL" id="CAJJDM010000045">
    <property type="protein sequence ID" value="CAD8070239.1"/>
    <property type="molecule type" value="Genomic_DNA"/>
</dbReference>
<comment type="similarity">
    <text evidence="2">Belongs to the MAPRE family.</text>
</comment>
<dbReference type="PANTHER" id="PTHR10623">
    <property type="entry name" value="MICROTUBULE-ASSOCIATED PROTEIN RP/EB FAMILY MEMBER"/>
    <property type="match status" value="1"/>
</dbReference>
<dbReference type="GO" id="GO:0005874">
    <property type="term" value="C:microtubule"/>
    <property type="evidence" value="ECO:0007669"/>
    <property type="project" value="UniProtKB-KW"/>
</dbReference>
<organism evidence="10 11">
    <name type="scientific">Paramecium primaurelia</name>
    <dbReference type="NCBI Taxonomy" id="5886"/>
    <lineage>
        <taxon>Eukaryota</taxon>
        <taxon>Sar</taxon>
        <taxon>Alveolata</taxon>
        <taxon>Ciliophora</taxon>
        <taxon>Intramacronucleata</taxon>
        <taxon>Oligohymenophorea</taxon>
        <taxon>Peniculida</taxon>
        <taxon>Parameciidae</taxon>
        <taxon>Paramecium</taxon>
    </lineage>
</organism>
<evidence type="ECO:0000256" key="7">
    <source>
        <dbReference type="ARBA" id="ARBA00023212"/>
    </source>
</evidence>
<keyword evidence="7" id="KW-0206">Cytoskeleton</keyword>
<dbReference type="InterPro" id="IPR027328">
    <property type="entry name" value="MAPRE"/>
</dbReference>
<accession>A0A8S1LT45</accession>
<keyword evidence="6" id="KW-0498">Mitosis</keyword>
<dbReference type="OMA" id="WKANTEV"/>
<evidence type="ECO:0000313" key="11">
    <source>
        <dbReference type="Proteomes" id="UP000688137"/>
    </source>
</evidence>
<evidence type="ECO:0000256" key="2">
    <source>
        <dbReference type="ARBA" id="ARBA00010729"/>
    </source>
</evidence>
<evidence type="ECO:0000256" key="4">
    <source>
        <dbReference type="ARBA" id="ARBA00022618"/>
    </source>
</evidence>
<gene>
    <name evidence="10" type="ORF">PPRIM_AZ9-3.1.T0450128</name>
</gene>
<dbReference type="GO" id="GO:0051301">
    <property type="term" value="P:cell division"/>
    <property type="evidence" value="ECO:0007669"/>
    <property type="project" value="UniProtKB-KW"/>
</dbReference>
<dbReference type="InterPro" id="IPR001715">
    <property type="entry name" value="CH_dom"/>
</dbReference>
<name>A0A8S1LT45_PARPR</name>
<dbReference type="GO" id="GO:0008017">
    <property type="term" value="F:microtubule binding"/>
    <property type="evidence" value="ECO:0007669"/>
    <property type="project" value="InterPro"/>
</dbReference>
<keyword evidence="4" id="KW-0132">Cell division</keyword>
<evidence type="ECO:0000256" key="6">
    <source>
        <dbReference type="ARBA" id="ARBA00022776"/>
    </source>
</evidence>
<dbReference type="PROSITE" id="PS50021">
    <property type="entry name" value="CH"/>
    <property type="match status" value="1"/>
</dbReference>
<dbReference type="AlphaFoldDB" id="A0A8S1LT45"/>
<keyword evidence="3" id="KW-0963">Cytoplasm</keyword>
<sequence>MSSNTNWTTSKNELIKWINDTFKLTITQLEALGTGCIFCQIFEYLYPNSISPNKVVWKANTEVEFIKNFKTLAEAFTKLNISKTFDIQNLSKARYQDLLDLAIYFKTKYDKQIEKRIGYDPVEFRKVEEKKILITQNRKPINLTALKDKTNLEDSKISPQSILIKRSSSQAQNQRGKKVSNDLIKTPQLSSITEIVNNIEDDEETKVKKIKQLFI</sequence>
<evidence type="ECO:0000256" key="8">
    <source>
        <dbReference type="ARBA" id="ARBA00023306"/>
    </source>
</evidence>
<keyword evidence="8" id="KW-0131">Cell cycle</keyword>
<evidence type="ECO:0000256" key="5">
    <source>
        <dbReference type="ARBA" id="ARBA00022701"/>
    </source>
</evidence>
<dbReference type="FunFam" id="1.10.418.10:FF:000028">
    <property type="entry name" value="RP/EB family microtubule-associated protein"/>
    <property type="match status" value="1"/>
</dbReference>
<evidence type="ECO:0000256" key="3">
    <source>
        <dbReference type="ARBA" id="ARBA00022490"/>
    </source>
</evidence>
<evidence type="ECO:0000256" key="1">
    <source>
        <dbReference type="ARBA" id="ARBA00004245"/>
    </source>
</evidence>
<evidence type="ECO:0000259" key="9">
    <source>
        <dbReference type="PROSITE" id="PS50021"/>
    </source>
</evidence>
<feature type="domain" description="Calponin-homology (CH)" evidence="9">
    <location>
        <begin position="8"/>
        <end position="110"/>
    </location>
</feature>
<keyword evidence="5" id="KW-0493">Microtubule</keyword>
<dbReference type="Proteomes" id="UP000688137">
    <property type="component" value="Unassembled WGS sequence"/>
</dbReference>
<comment type="caution">
    <text evidence="10">The sequence shown here is derived from an EMBL/GenBank/DDBJ whole genome shotgun (WGS) entry which is preliminary data.</text>
</comment>